<feature type="domain" description="Nudix hydrolase" evidence="7">
    <location>
        <begin position="12"/>
        <end position="150"/>
    </location>
</feature>
<dbReference type="STRING" id="1331007.AALB_2847"/>
<keyword evidence="3 5" id="KW-0460">Magnesium</keyword>
<feature type="short sequence motif" description="Nudix box" evidence="6">
    <location>
        <begin position="49"/>
        <end position="70"/>
    </location>
</feature>
<keyword evidence="1 5" id="KW-0479">Metal-binding</keyword>
<dbReference type="AlphaFoldDB" id="R9PN13"/>
<evidence type="ECO:0000256" key="5">
    <source>
        <dbReference type="PIRSR" id="PIRSR037599-3"/>
    </source>
</evidence>
<evidence type="ECO:0000256" key="4">
    <source>
        <dbReference type="PIRSR" id="PIRSR037599-1"/>
    </source>
</evidence>
<comment type="cofactor">
    <cofactor evidence="5">
        <name>Mg(2+)</name>
        <dbReference type="ChEBI" id="CHEBI:18420"/>
    </cofactor>
    <text evidence="5">Binds 1 Mg(2+) ion per subunit.</text>
</comment>
<dbReference type="GO" id="GO:0008727">
    <property type="term" value="F:GDP-mannose mannosyl hydrolase activity"/>
    <property type="evidence" value="ECO:0007669"/>
    <property type="project" value="InterPro"/>
</dbReference>
<dbReference type="EMBL" id="BARX01000019">
    <property type="protein sequence ID" value="GAD02767.1"/>
    <property type="molecule type" value="Genomic_DNA"/>
</dbReference>
<comment type="caution">
    <text evidence="8">The sequence shown here is derived from an EMBL/GenBank/DDBJ whole genome shotgun (WGS) entry which is preliminary data.</text>
</comment>
<dbReference type="GO" id="GO:0046872">
    <property type="term" value="F:metal ion binding"/>
    <property type="evidence" value="ECO:0007669"/>
    <property type="project" value="UniProtKB-KW"/>
</dbReference>
<dbReference type="Pfam" id="PF00293">
    <property type="entry name" value="NUDIX"/>
    <property type="match status" value="1"/>
</dbReference>
<evidence type="ECO:0000256" key="2">
    <source>
        <dbReference type="ARBA" id="ARBA00022801"/>
    </source>
</evidence>
<feature type="binding site" evidence="5">
    <location>
        <position position="119"/>
    </location>
    <ligand>
        <name>Mg(2+)</name>
        <dbReference type="ChEBI" id="CHEBI:18420"/>
    </ligand>
</feature>
<accession>R9PN13</accession>
<keyword evidence="9" id="KW-1185">Reference proteome</keyword>
<evidence type="ECO:0000313" key="8">
    <source>
        <dbReference type="EMBL" id="GAD02767.1"/>
    </source>
</evidence>
<dbReference type="RefSeq" id="WP_016402534.1">
    <property type="nucleotide sequence ID" value="NZ_BARX01000019.1"/>
</dbReference>
<feature type="binding site" evidence="5">
    <location>
        <position position="48"/>
    </location>
    <ligand>
        <name>Mg(2+)</name>
        <dbReference type="ChEBI" id="CHEBI:18420"/>
    </ligand>
</feature>
<reference evidence="8" key="1">
    <citation type="journal article" date="2013" name="Genome Announc.">
        <title>Draft Genome Sequence of Agarivorans albus Strain MKT 106T, an Agarolytic Marine Bacterium.</title>
        <authorList>
            <person name="Yasuike M."/>
            <person name="Nakamura Y."/>
            <person name="Kai W."/>
            <person name="Fujiwara A."/>
            <person name="Fukui Y."/>
            <person name="Satomi M."/>
            <person name="Sano M."/>
        </authorList>
    </citation>
    <scope>NUCLEOTIDE SEQUENCE [LARGE SCALE GENOMIC DNA]</scope>
</reference>
<evidence type="ECO:0000256" key="6">
    <source>
        <dbReference type="PIRSR" id="PIRSR037599-4"/>
    </source>
</evidence>
<dbReference type="PROSITE" id="PS51462">
    <property type="entry name" value="NUDIX"/>
    <property type="match status" value="1"/>
</dbReference>
<dbReference type="InterPro" id="IPR000086">
    <property type="entry name" value="NUDIX_hydrolase_dom"/>
</dbReference>
<dbReference type="PANTHER" id="PTHR43046">
    <property type="entry name" value="GDP-MANNOSE MANNOSYL HYDROLASE"/>
    <property type="match status" value="1"/>
</dbReference>
<dbReference type="OrthoDB" id="542521at2"/>
<organism evidence="8 9">
    <name type="scientific">Agarivorans albus MKT 106</name>
    <dbReference type="NCBI Taxonomy" id="1331007"/>
    <lineage>
        <taxon>Bacteria</taxon>
        <taxon>Pseudomonadati</taxon>
        <taxon>Pseudomonadota</taxon>
        <taxon>Gammaproteobacteria</taxon>
        <taxon>Alteromonadales</taxon>
        <taxon>Alteromonadaceae</taxon>
        <taxon>Agarivorans</taxon>
    </lineage>
</organism>
<protein>
    <submittedName>
        <fullName evidence="8">GDP-mannose mannosyl hydrolase</fullName>
        <ecNumber evidence="8">3.6.1.-</ecNumber>
    </submittedName>
</protein>
<dbReference type="CDD" id="cd03430">
    <property type="entry name" value="NUDIX_GDPMH_NudD"/>
    <property type="match status" value="1"/>
</dbReference>
<keyword evidence="2 8" id="KW-0378">Hydrolase</keyword>
<proteinExistence type="predicted"/>
<dbReference type="PANTHER" id="PTHR43046:SF12">
    <property type="entry name" value="GDP-MANNOSE MANNOSYL HYDROLASE"/>
    <property type="match status" value="1"/>
</dbReference>
<evidence type="ECO:0000256" key="1">
    <source>
        <dbReference type="ARBA" id="ARBA00022723"/>
    </source>
</evidence>
<dbReference type="NCBIfam" id="NF011963">
    <property type="entry name" value="PRK15434.1"/>
    <property type="match status" value="1"/>
</dbReference>
<gene>
    <name evidence="8" type="ORF">AALB_2847</name>
</gene>
<dbReference type="InterPro" id="IPR015797">
    <property type="entry name" value="NUDIX_hydrolase-like_dom_sf"/>
</dbReference>
<feature type="site" description="Critical for catalysis" evidence="4">
    <location>
        <position position="120"/>
    </location>
</feature>
<evidence type="ECO:0000259" key="7">
    <source>
        <dbReference type="PROSITE" id="PS51462"/>
    </source>
</evidence>
<name>R9PN13_AGAAL</name>
<dbReference type="PIRSF" id="PIRSF037599">
    <property type="entry name" value="GDPMH"/>
    <property type="match status" value="1"/>
</dbReference>
<dbReference type="Gene3D" id="3.90.79.10">
    <property type="entry name" value="Nucleoside Triphosphate Pyrophosphohydrolase"/>
    <property type="match status" value="1"/>
</dbReference>
<dbReference type="InterPro" id="IPR033715">
    <property type="entry name" value="GDPMH"/>
</dbReference>
<dbReference type="SUPFAM" id="SSF55811">
    <property type="entry name" value="Nudix"/>
    <property type="match status" value="1"/>
</dbReference>
<evidence type="ECO:0000313" key="9">
    <source>
        <dbReference type="Proteomes" id="UP000014461"/>
    </source>
</evidence>
<feature type="binding site" evidence="5">
    <location>
        <position position="68"/>
    </location>
    <ligand>
        <name>Mg(2+)</name>
        <dbReference type="ChEBI" id="CHEBI:18420"/>
    </ligand>
</feature>
<dbReference type="EC" id="3.6.1.-" evidence="8"/>
<dbReference type="Proteomes" id="UP000014461">
    <property type="component" value="Unassembled WGS sequence"/>
</dbReference>
<evidence type="ECO:0000256" key="3">
    <source>
        <dbReference type="ARBA" id="ARBA00022842"/>
    </source>
</evidence>
<sequence length="156" mass="18274">MLELETFQTVIQSTPLVSIDFIVRNTSGQILLGKRNNRPAKGYWFVPGGRILKDEVFNVAFARLVNQELGLEINSAQFKGIYQHFYDDNFSAEDFTTHYVVLAYELDVEQELLALPEEQHCEYQWVAEKELLLNPDVHEHSKWYFLDWKQADAKFI</sequence>